<dbReference type="EMBL" id="VFPS01000006">
    <property type="protein sequence ID" value="TQM90944.1"/>
    <property type="molecule type" value="Genomic_DNA"/>
</dbReference>
<gene>
    <name evidence="1" type="ORF">FHX68_2798</name>
</gene>
<comment type="caution">
    <text evidence="1">The sequence shown here is derived from an EMBL/GenBank/DDBJ whole genome shotgun (WGS) entry which is preliminary data.</text>
</comment>
<reference evidence="1 2" key="1">
    <citation type="submission" date="2019-06" db="EMBL/GenBank/DDBJ databases">
        <title>Sequencing the genomes of 1000 actinobacteria strains.</title>
        <authorList>
            <person name="Klenk H.-P."/>
        </authorList>
    </citation>
    <scope>NUCLEOTIDE SEQUENCE [LARGE SCALE GENOMIC DNA]</scope>
    <source>
        <strain evidence="1 2">DSM 20427</strain>
    </source>
</reference>
<accession>A0A4Y3UQL4</accession>
<dbReference type="Proteomes" id="UP000319804">
    <property type="component" value="Unassembled WGS sequence"/>
</dbReference>
<sequence>MTDTNREARLERLVEIVIDGDWEGDIAAALEAMDGPSPDVDSYFGVEGGFDLDASAENIADAIREGLEDALGDDDGGDLTDDEVISYASLPNSDDSGFSFWVESD</sequence>
<evidence type="ECO:0000313" key="1">
    <source>
        <dbReference type="EMBL" id="TQM90944.1"/>
    </source>
</evidence>
<dbReference type="RefSeq" id="WP_141380431.1">
    <property type="nucleotide sequence ID" value="NZ_BJNA01000023.1"/>
</dbReference>
<name>A0A4Y3UQL4_9MICO</name>
<keyword evidence="2" id="KW-1185">Reference proteome</keyword>
<evidence type="ECO:0000313" key="2">
    <source>
        <dbReference type="Proteomes" id="UP000319804"/>
    </source>
</evidence>
<organism evidence="1 2">
    <name type="scientific">Microbacterium lacticum</name>
    <dbReference type="NCBI Taxonomy" id="33885"/>
    <lineage>
        <taxon>Bacteria</taxon>
        <taxon>Bacillati</taxon>
        <taxon>Actinomycetota</taxon>
        <taxon>Actinomycetes</taxon>
        <taxon>Micrococcales</taxon>
        <taxon>Microbacteriaceae</taxon>
        <taxon>Microbacterium</taxon>
    </lineage>
</organism>
<protein>
    <submittedName>
        <fullName evidence="1">Uncharacterized protein</fullName>
    </submittedName>
</protein>
<dbReference type="AlphaFoldDB" id="A0A4Y3UQL4"/>
<proteinExistence type="predicted"/>